<organism evidence="2 3">
    <name type="scientific">Allorhizobium taibaishanense</name>
    <dbReference type="NCBI Taxonomy" id="887144"/>
    <lineage>
        <taxon>Bacteria</taxon>
        <taxon>Pseudomonadati</taxon>
        <taxon>Pseudomonadota</taxon>
        <taxon>Alphaproteobacteria</taxon>
        <taxon>Hyphomicrobiales</taxon>
        <taxon>Rhizobiaceae</taxon>
        <taxon>Rhizobium/Agrobacterium group</taxon>
        <taxon>Allorhizobium</taxon>
    </lineage>
</organism>
<dbReference type="Proteomes" id="UP000544107">
    <property type="component" value="Unassembled WGS sequence"/>
</dbReference>
<evidence type="ECO:0000256" key="1">
    <source>
        <dbReference type="SAM" id="MobiDB-lite"/>
    </source>
</evidence>
<dbReference type="RefSeq" id="WP_184412788.1">
    <property type="nucleotide sequence ID" value="NZ_JACIED010000003.1"/>
</dbReference>
<feature type="compositionally biased region" description="Basic and acidic residues" evidence="1">
    <location>
        <begin position="1"/>
        <end position="33"/>
    </location>
</feature>
<reference evidence="2 3" key="1">
    <citation type="submission" date="2020-08" db="EMBL/GenBank/DDBJ databases">
        <title>Genomic Encyclopedia of Type Strains, Phase IV (KMG-IV): sequencing the most valuable type-strain genomes for metagenomic binning, comparative biology and taxonomic classification.</title>
        <authorList>
            <person name="Goeker M."/>
        </authorList>
    </citation>
    <scope>NUCLEOTIDE SEQUENCE [LARGE SCALE GENOMIC DNA]</scope>
    <source>
        <strain evidence="2 3">DSM 100021</strain>
    </source>
</reference>
<protein>
    <submittedName>
        <fullName evidence="2">Uncharacterized protein</fullName>
    </submittedName>
</protein>
<gene>
    <name evidence="2" type="ORF">GGQ71_002356</name>
</gene>
<dbReference type="AlphaFoldDB" id="A0A7W6HMN0"/>
<dbReference type="EMBL" id="JACIED010000003">
    <property type="protein sequence ID" value="MBB4008076.1"/>
    <property type="molecule type" value="Genomic_DNA"/>
</dbReference>
<evidence type="ECO:0000313" key="2">
    <source>
        <dbReference type="EMBL" id="MBB4008076.1"/>
    </source>
</evidence>
<feature type="region of interest" description="Disordered" evidence="1">
    <location>
        <begin position="1"/>
        <end position="45"/>
    </location>
</feature>
<name>A0A7W6HMN0_9HYPH</name>
<sequence length="45" mass="5233">MPGKMDRKRIEQSLAMEADRRKPNEEERGRDAFEPILSPYLQAAT</sequence>
<evidence type="ECO:0000313" key="3">
    <source>
        <dbReference type="Proteomes" id="UP000544107"/>
    </source>
</evidence>
<proteinExistence type="predicted"/>
<accession>A0A7W6HMN0</accession>
<comment type="caution">
    <text evidence="2">The sequence shown here is derived from an EMBL/GenBank/DDBJ whole genome shotgun (WGS) entry which is preliminary data.</text>
</comment>